<evidence type="ECO:0000256" key="13">
    <source>
        <dbReference type="ARBA" id="ARBA00023237"/>
    </source>
</evidence>
<protein>
    <submittedName>
        <fullName evidence="19">TonB-dependent receptor</fullName>
    </submittedName>
</protein>
<dbReference type="InterPro" id="IPR036942">
    <property type="entry name" value="Beta-barrel_TonB_sf"/>
</dbReference>
<dbReference type="GO" id="GO:0009279">
    <property type="term" value="C:cell outer membrane"/>
    <property type="evidence" value="ECO:0007669"/>
    <property type="project" value="UniProtKB-SubCell"/>
</dbReference>
<keyword evidence="7 16" id="KW-0732">Signal</keyword>
<dbReference type="GO" id="GO:0030246">
    <property type="term" value="F:carbohydrate binding"/>
    <property type="evidence" value="ECO:0007669"/>
    <property type="project" value="InterPro"/>
</dbReference>
<dbReference type="SUPFAM" id="SSF56935">
    <property type="entry name" value="Porins"/>
    <property type="match status" value="1"/>
</dbReference>
<dbReference type="Pfam" id="PF13715">
    <property type="entry name" value="CarbopepD_reg_2"/>
    <property type="match status" value="1"/>
</dbReference>
<keyword evidence="8" id="KW-0408">Iron</keyword>
<dbReference type="InterPro" id="IPR039426">
    <property type="entry name" value="TonB-dep_rcpt-like"/>
</dbReference>
<dbReference type="InterPro" id="IPR013784">
    <property type="entry name" value="Carb-bd-like_fold"/>
</dbReference>
<dbReference type="GO" id="GO:0015891">
    <property type="term" value="P:siderophore transport"/>
    <property type="evidence" value="ECO:0007669"/>
    <property type="project" value="InterPro"/>
</dbReference>
<evidence type="ECO:0000256" key="12">
    <source>
        <dbReference type="ARBA" id="ARBA00023170"/>
    </source>
</evidence>
<evidence type="ECO:0000256" key="7">
    <source>
        <dbReference type="ARBA" id="ARBA00022729"/>
    </source>
</evidence>
<evidence type="ECO:0000256" key="4">
    <source>
        <dbReference type="ARBA" id="ARBA00022452"/>
    </source>
</evidence>
<evidence type="ECO:0000256" key="2">
    <source>
        <dbReference type="ARBA" id="ARBA00009810"/>
    </source>
</evidence>
<dbReference type="RefSeq" id="WP_245128529.1">
    <property type="nucleotide sequence ID" value="NZ_JALJEJ010000001.1"/>
</dbReference>
<keyword evidence="11 14" id="KW-0472">Membrane</keyword>
<dbReference type="Proteomes" id="UP001139450">
    <property type="component" value="Unassembled WGS sequence"/>
</dbReference>
<keyword evidence="3 14" id="KW-0813">Transport</keyword>
<feature type="domain" description="TonB-dependent receptor-like beta-barrel" evidence="17">
    <location>
        <begin position="324"/>
        <end position="755"/>
    </location>
</feature>
<dbReference type="InterPro" id="IPR012910">
    <property type="entry name" value="Plug_dom"/>
</dbReference>
<organism evidence="19 20">
    <name type="scientific">Mucilaginibacter straminoryzae</name>
    <dbReference type="NCBI Taxonomy" id="2932774"/>
    <lineage>
        <taxon>Bacteria</taxon>
        <taxon>Pseudomonadati</taxon>
        <taxon>Bacteroidota</taxon>
        <taxon>Sphingobacteriia</taxon>
        <taxon>Sphingobacteriales</taxon>
        <taxon>Sphingobacteriaceae</taxon>
        <taxon>Mucilaginibacter</taxon>
    </lineage>
</organism>
<dbReference type="NCBIfam" id="TIGR01783">
    <property type="entry name" value="TonB-siderophor"/>
    <property type="match status" value="1"/>
</dbReference>
<dbReference type="GO" id="GO:0038023">
    <property type="term" value="F:signaling receptor activity"/>
    <property type="evidence" value="ECO:0007669"/>
    <property type="project" value="InterPro"/>
</dbReference>
<dbReference type="InterPro" id="IPR000531">
    <property type="entry name" value="Beta-barrel_TonB"/>
</dbReference>
<evidence type="ECO:0000256" key="9">
    <source>
        <dbReference type="ARBA" id="ARBA00023065"/>
    </source>
</evidence>
<dbReference type="CDD" id="cd01347">
    <property type="entry name" value="ligand_gated_channel"/>
    <property type="match status" value="1"/>
</dbReference>
<comment type="similarity">
    <text evidence="2 14 15">Belongs to the TonB-dependent receptor family.</text>
</comment>
<evidence type="ECO:0000256" key="15">
    <source>
        <dbReference type="RuleBase" id="RU003357"/>
    </source>
</evidence>
<proteinExistence type="inferred from homology"/>
<dbReference type="AlphaFoldDB" id="A0A9X1X1P6"/>
<sequence length="781" mass="86576">MNSLLCGKKFYFSFLFLFFSLHVLAQTGTIKGTVSTSDGKPAEFVTITLKGTTRGTSVNAKGIYQLSHIPAGTYTLVAQLIGLSSQSKTITLAAGETLVADFILTENNEQLQEVIVSSNAGKRINKKSEYVARMPLSNLENPQAYSSISKELMQDQLVVDYRNALYNSAGAIPAMSPAGSAYVYLRGFTVSTSVRNGMAQQAWTAVDPVNIERAEVIKGPSGTLFGSTITSFGGLVNQVTKKPFDTFKGEVSTVLGSYDLSRITADINTPLNQDKTVLMRLNTAYHNEGSFQNVGHNRTFTFAPSLAYQVDERLNLLFDAEIYNQNKTQNPYPTFPAGLFTSLSQIPLNYKTSFGGENIDAQLSARNLHAQADYKISSSWKSTTQVAYSNNHVERSLQVYPLFTAVNKVTRRVTDFGPRDFNSIELQQNFNGDFKIGQFRNRLLAGIDVYTYHGRQSYTPVQLVYDQIDDISKPFPVMSLQKLDAIAGTANYAIVDARQDIYSAYASDVFNITDRLNAMASLRVDRFNNKPTYTNGVAGSNNYNQTAFSPKFGLVYQLVKDQLSLFSNYMNGFQNVGPVSQPDGTVSVFKPRQANQLEGGLKAEVFDHRLSATVSYYDIKVSNATYTRVINNQNFTVQDGTQRSKGYEIEVLANPVSGLNIVAGYGHNENKITQSTAALVGKLAPSAPQNVANFWLSYKFNQFIKNVGVGVGGNYVDRSWFDASNTLEIPSYTIFNATIFYDTPKWRLGLKGNNLGNKRYWDGWASYQMLRQYLASVTFKF</sequence>
<evidence type="ECO:0000256" key="1">
    <source>
        <dbReference type="ARBA" id="ARBA00004571"/>
    </source>
</evidence>
<dbReference type="Gene3D" id="2.40.170.20">
    <property type="entry name" value="TonB-dependent receptor, beta-barrel domain"/>
    <property type="match status" value="1"/>
</dbReference>
<dbReference type="Gene3D" id="2.170.130.10">
    <property type="entry name" value="TonB-dependent receptor, plug domain"/>
    <property type="match status" value="1"/>
</dbReference>
<comment type="caution">
    <text evidence="19">The sequence shown here is derived from an EMBL/GenBank/DDBJ whole genome shotgun (WGS) entry which is preliminary data.</text>
</comment>
<feature type="signal peptide" evidence="16">
    <location>
        <begin position="1"/>
        <end position="25"/>
    </location>
</feature>
<gene>
    <name evidence="19" type="ORF">MUY27_03205</name>
</gene>
<evidence type="ECO:0000259" key="18">
    <source>
        <dbReference type="Pfam" id="PF07715"/>
    </source>
</evidence>
<evidence type="ECO:0000256" key="10">
    <source>
        <dbReference type="ARBA" id="ARBA00023077"/>
    </source>
</evidence>
<evidence type="ECO:0000256" key="5">
    <source>
        <dbReference type="ARBA" id="ARBA00022496"/>
    </source>
</evidence>
<keyword evidence="6 14" id="KW-0812">Transmembrane</keyword>
<dbReference type="Pfam" id="PF00593">
    <property type="entry name" value="TonB_dep_Rec_b-barrel"/>
    <property type="match status" value="1"/>
</dbReference>
<dbReference type="GO" id="GO:0015344">
    <property type="term" value="F:siderophore uptake transmembrane transporter activity"/>
    <property type="evidence" value="ECO:0007669"/>
    <property type="project" value="TreeGrafter"/>
</dbReference>
<dbReference type="EMBL" id="JALJEJ010000001">
    <property type="protein sequence ID" value="MCJ8208700.1"/>
    <property type="molecule type" value="Genomic_DNA"/>
</dbReference>
<dbReference type="PANTHER" id="PTHR32552">
    <property type="entry name" value="FERRICHROME IRON RECEPTOR-RELATED"/>
    <property type="match status" value="1"/>
</dbReference>
<accession>A0A9X1X1P6</accession>
<comment type="subcellular location">
    <subcellularLocation>
        <location evidence="1 14">Cell outer membrane</location>
        <topology evidence="1 14">Multi-pass membrane protein</topology>
    </subcellularLocation>
</comment>
<dbReference type="Pfam" id="PF07715">
    <property type="entry name" value="Plug"/>
    <property type="match status" value="1"/>
</dbReference>
<keyword evidence="12 19" id="KW-0675">Receptor</keyword>
<keyword evidence="9" id="KW-0406">Ion transport</keyword>
<evidence type="ECO:0000256" key="11">
    <source>
        <dbReference type="ARBA" id="ARBA00023136"/>
    </source>
</evidence>
<dbReference type="SUPFAM" id="SSF49452">
    <property type="entry name" value="Starch-binding domain-like"/>
    <property type="match status" value="1"/>
</dbReference>
<keyword evidence="13 14" id="KW-0998">Cell outer membrane</keyword>
<evidence type="ECO:0000259" key="17">
    <source>
        <dbReference type="Pfam" id="PF00593"/>
    </source>
</evidence>
<reference evidence="19" key="1">
    <citation type="submission" date="2022-04" db="EMBL/GenBank/DDBJ databases">
        <title>Mucilaginibacter sp. RS28 isolated from freshwater.</title>
        <authorList>
            <person name="Ko S.-R."/>
        </authorList>
    </citation>
    <scope>NUCLEOTIDE SEQUENCE</scope>
    <source>
        <strain evidence="19">RS28</strain>
    </source>
</reference>
<evidence type="ECO:0000313" key="20">
    <source>
        <dbReference type="Proteomes" id="UP001139450"/>
    </source>
</evidence>
<evidence type="ECO:0000313" key="19">
    <source>
        <dbReference type="EMBL" id="MCJ8208700.1"/>
    </source>
</evidence>
<keyword evidence="20" id="KW-1185">Reference proteome</keyword>
<evidence type="ECO:0000256" key="16">
    <source>
        <dbReference type="SAM" id="SignalP"/>
    </source>
</evidence>
<evidence type="ECO:0000256" key="3">
    <source>
        <dbReference type="ARBA" id="ARBA00022448"/>
    </source>
</evidence>
<dbReference type="PANTHER" id="PTHR32552:SF68">
    <property type="entry name" value="FERRICHROME OUTER MEMBRANE TRANSPORTER_PHAGE RECEPTOR"/>
    <property type="match status" value="1"/>
</dbReference>
<evidence type="ECO:0000256" key="8">
    <source>
        <dbReference type="ARBA" id="ARBA00023004"/>
    </source>
</evidence>
<dbReference type="InterPro" id="IPR037066">
    <property type="entry name" value="Plug_dom_sf"/>
</dbReference>
<keyword evidence="5" id="KW-0410">Iron transport</keyword>
<evidence type="ECO:0000256" key="6">
    <source>
        <dbReference type="ARBA" id="ARBA00022692"/>
    </source>
</evidence>
<keyword evidence="4 14" id="KW-1134">Transmembrane beta strand</keyword>
<name>A0A9X1X1P6_9SPHI</name>
<dbReference type="PROSITE" id="PS52016">
    <property type="entry name" value="TONB_DEPENDENT_REC_3"/>
    <property type="match status" value="1"/>
</dbReference>
<dbReference type="InterPro" id="IPR010105">
    <property type="entry name" value="TonB_sidphr_rcpt"/>
</dbReference>
<keyword evidence="10 15" id="KW-0798">TonB box</keyword>
<feature type="domain" description="TonB-dependent receptor plug" evidence="18">
    <location>
        <begin position="139"/>
        <end position="227"/>
    </location>
</feature>
<feature type="chain" id="PRO_5040901366" evidence="16">
    <location>
        <begin position="26"/>
        <end position="781"/>
    </location>
</feature>
<dbReference type="Gene3D" id="2.60.40.1120">
    <property type="entry name" value="Carboxypeptidase-like, regulatory domain"/>
    <property type="match status" value="1"/>
</dbReference>
<evidence type="ECO:0000256" key="14">
    <source>
        <dbReference type="PROSITE-ProRule" id="PRU01360"/>
    </source>
</evidence>